<dbReference type="EMBL" id="JADCNL010000214">
    <property type="protein sequence ID" value="KAG0449128.1"/>
    <property type="molecule type" value="Genomic_DNA"/>
</dbReference>
<organism evidence="1 2">
    <name type="scientific">Vanilla planifolia</name>
    <name type="common">Vanilla</name>
    <dbReference type="NCBI Taxonomy" id="51239"/>
    <lineage>
        <taxon>Eukaryota</taxon>
        <taxon>Viridiplantae</taxon>
        <taxon>Streptophyta</taxon>
        <taxon>Embryophyta</taxon>
        <taxon>Tracheophyta</taxon>
        <taxon>Spermatophyta</taxon>
        <taxon>Magnoliopsida</taxon>
        <taxon>Liliopsida</taxon>
        <taxon>Asparagales</taxon>
        <taxon>Orchidaceae</taxon>
        <taxon>Vanilloideae</taxon>
        <taxon>Vanilleae</taxon>
        <taxon>Vanilla</taxon>
    </lineage>
</organism>
<dbReference type="Pfam" id="PF09737">
    <property type="entry name" value="Det1"/>
    <property type="match status" value="3"/>
</dbReference>
<dbReference type="PANTHER" id="PTHR13374">
    <property type="entry name" value="DET1 HOMOLOG DE-ETIOLATED-1 HOMOLOG"/>
    <property type="match status" value="1"/>
</dbReference>
<sequence>MFKSFNVTARVFERQVVTPRPSAAVNLFRQFYENLVPSCTIYDVDCPDNFFRKFTDDGKYLICFSRNQQDLIVYRPAWLSFSCKGEDCDSHGLPQKAKRFDSFFVQLYSVSLATSSELICKEFFLYLESQGFGLFATSTAQTNDVSAIEGAINGVPSIERITFHLLRLEDGVILDEKVFYNDFVNLVHSMGVFLYEDLLCIMSLRYQAIHILQIRESGNLVNIRMIGPFCHEDDELFLNSHVQVAEGKTFLSGVKQRLLSYIFRKHWSEEADQIVRIQYLKRKFYFHFQDYIDLIMWKVSRSTDQHTSFFAVYNMETTEIITFYQNSTEELYDLFEQLKHLYSGILNCILFVFLNVDIPFVKKMATSLPYTCQSQSPSPYFDLSLFRYDEKLISATDRLRHSTEHPIKFISRRQPHILKFKIKPDYNMSSP</sequence>
<keyword evidence="2" id="KW-1185">Reference proteome</keyword>
<protein>
    <recommendedName>
        <fullName evidence="3">Light-mediated development protein DET1</fullName>
    </recommendedName>
</protein>
<dbReference type="GO" id="GO:0016567">
    <property type="term" value="P:protein ubiquitination"/>
    <property type="evidence" value="ECO:0007669"/>
    <property type="project" value="TreeGrafter"/>
</dbReference>
<dbReference type="GO" id="GO:0005634">
    <property type="term" value="C:nucleus"/>
    <property type="evidence" value="ECO:0007669"/>
    <property type="project" value="TreeGrafter"/>
</dbReference>
<name>A0A835PAV2_VANPL</name>
<evidence type="ECO:0000313" key="2">
    <source>
        <dbReference type="Proteomes" id="UP000636800"/>
    </source>
</evidence>
<dbReference type="InterPro" id="IPR019138">
    <property type="entry name" value="De-etiolated_protein_1_Det1"/>
</dbReference>
<dbReference type="GO" id="GO:1990756">
    <property type="term" value="F:ubiquitin-like ligase-substrate adaptor activity"/>
    <property type="evidence" value="ECO:0007669"/>
    <property type="project" value="TreeGrafter"/>
</dbReference>
<dbReference type="AlphaFoldDB" id="A0A835PAV2"/>
<dbReference type="PANTHER" id="PTHR13374:SF3">
    <property type="entry name" value="DET1 HOMOLOG"/>
    <property type="match status" value="1"/>
</dbReference>
<dbReference type="Proteomes" id="UP000636800">
    <property type="component" value="Unassembled WGS sequence"/>
</dbReference>
<evidence type="ECO:0000313" key="1">
    <source>
        <dbReference type="EMBL" id="KAG0449128.1"/>
    </source>
</evidence>
<accession>A0A835PAV2</accession>
<dbReference type="OrthoDB" id="1103324at2759"/>
<dbReference type="GO" id="GO:0031461">
    <property type="term" value="C:cullin-RING ubiquitin ligase complex"/>
    <property type="evidence" value="ECO:0007669"/>
    <property type="project" value="TreeGrafter"/>
</dbReference>
<dbReference type="GO" id="GO:0032436">
    <property type="term" value="P:positive regulation of proteasomal ubiquitin-dependent protein catabolic process"/>
    <property type="evidence" value="ECO:0007669"/>
    <property type="project" value="TreeGrafter"/>
</dbReference>
<evidence type="ECO:0008006" key="3">
    <source>
        <dbReference type="Google" id="ProtNLM"/>
    </source>
</evidence>
<proteinExistence type="predicted"/>
<gene>
    <name evidence="1" type="ORF">HPP92_027515</name>
</gene>
<dbReference type="GO" id="GO:0031625">
    <property type="term" value="F:ubiquitin protein ligase binding"/>
    <property type="evidence" value="ECO:0007669"/>
    <property type="project" value="TreeGrafter"/>
</dbReference>
<reference evidence="1 2" key="1">
    <citation type="journal article" date="2020" name="Nat. Food">
        <title>A phased Vanilla planifolia genome enables genetic improvement of flavour and production.</title>
        <authorList>
            <person name="Hasing T."/>
            <person name="Tang H."/>
            <person name="Brym M."/>
            <person name="Khazi F."/>
            <person name="Huang T."/>
            <person name="Chambers A.H."/>
        </authorList>
    </citation>
    <scope>NUCLEOTIDE SEQUENCE [LARGE SCALE GENOMIC DNA]</scope>
    <source>
        <tissue evidence="1">Leaf</tissue>
    </source>
</reference>
<comment type="caution">
    <text evidence="1">The sequence shown here is derived from an EMBL/GenBank/DDBJ whole genome shotgun (WGS) entry which is preliminary data.</text>
</comment>